<protein>
    <submittedName>
        <fullName evidence="1">Uncharacterized protein</fullName>
    </submittedName>
</protein>
<proteinExistence type="predicted"/>
<organism evidence="1">
    <name type="scientific">marine sediment metagenome</name>
    <dbReference type="NCBI Taxonomy" id="412755"/>
    <lineage>
        <taxon>unclassified sequences</taxon>
        <taxon>metagenomes</taxon>
        <taxon>ecological metagenomes</taxon>
    </lineage>
</organism>
<dbReference type="AlphaFoldDB" id="A0A0F9M1Y2"/>
<dbReference type="EMBL" id="LAZR01009771">
    <property type="protein sequence ID" value="KKM70680.1"/>
    <property type="molecule type" value="Genomic_DNA"/>
</dbReference>
<sequence>MVKYAPPAIEVNEDGVITDKSQDAGWLRARYFEASARIEELEKGVCRIICRTAKENWIVGYETAALIDAPGLSARGLRKEAEHEYNDWKRRQPKANG</sequence>
<accession>A0A0F9M1Y2</accession>
<name>A0A0F9M1Y2_9ZZZZ</name>
<gene>
    <name evidence="1" type="ORF">LCGC14_1438330</name>
</gene>
<evidence type="ECO:0000313" key="1">
    <source>
        <dbReference type="EMBL" id="KKM70680.1"/>
    </source>
</evidence>
<comment type="caution">
    <text evidence="1">The sequence shown here is derived from an EMBL/GenBank/DDBJ whole genome shotgun (WGS) entry which is preliminary data.</text>
</comment>
<reference evidence="1" key="1">
    <citation type="journal article" date="2015" name="Nature">
        <title>Complex archaea that bridge the gap between prokaryotes and eukaryotes.</title>
        <authorList>
            <person name="Spang A."/>
            <person name="Saw J.H."/>
            <person name="Jorgensen S.L."/>
            <person name="Zaremba-Niedzwiedzka K."/>
            <person name="Martijn J."/>
            <person name="Lind A.E."/>
            <person name="van Eijk R."/>
            <person name="Schleper C."/>
            <person name="Guy L."/>
            <person name="Ettema T.J."/>
        </authorList>
    </citation>
    <scope>NUCLEOTIDE SEQUENCE</scope>
</reference>